<gene>
    <name evidence="1" type="ORF">PROFUN_10623</name>
</gene>
<reference evidence="1 2" key="1">
    <citation type="journal article" date="2018" name="Genome Biol. Evol.">
        <title>Multiple Roots of Fruiting Body Formation in Amoebozoa.</title>
        <authorList>
            <person name="Hillmann F."/>
            <person name="Forbes G."/>
            <person name="Novohradska S."/>
            <person name="Ferling I."/>
            <person name="Riege K."/>
            <person name="Groth M."/>
            <person name="Westermann M."/>
            <person name="Marz M."/>
            <person name="Spaller T."/>
            <person name="Winckler T."/>
            <person name="Schaap P."/>
            <person name="Glockner G."/>
        </authorList>
    </citation>
    <scope>NUCLEOTIDE SEQUENCE [LARGE SCALE GENOMIC DNA]</scope>
    <source>
        <strain evidence="1 2">Jena</strain>
    </source>
</reference>
<proteinExistence type="predicted"/>
<dbReference type="EMBL" id="MDYQ01000114">
    <property type="protein sequence ID" value="PRP81915.1"/>
    <property type="molecule type" value="Genomic_DNA"/>
</dbReference>
<protein>
    <submittedName>
        <fullName evidence="1">Uncharacterized protein</fullName>
    </submittedName>
</protein>
<dbReference type="AlphaFoldDB" id="A0A2P6NDB3"/>
<comment type="caution">
    <text evidence="1">The sequence shown here is derived from an EMBL/GenBank/DDBJ whole genome shotgun (WGS) entry which is preliminary data.</text>
</comment>
<evidence type="ECO:0000313" key="1">
    <source>
        <dbReference type="EMBL" id="PRP81915.1"/>
    </source>
</evidence>
<evidence type="ECO:0000313" key="2">
    <source>
        <dbReference type="Proteomes" id="UP000241769"/>
    </source>
</evidence>
<dbReference type="Proteomes" id="UP000241769">
    <property type="component" value="Unassembled WGS sequence"/>
</dbReference>
<keyword evidence="2" id="KW-1185">Reference proteome</keyword>
<sequence>MSNLAFEAIELSKQIAAHTAKRQEQFKLAVPVKHLIIGVGHPCYPKALQSVGRGVLKLAMQEKGYKEKKLQSMSSTSWKDSGNMFLVPELHDPKTLARVVFTIMNYHKLKTRDLTVIHNDGTKKMGTMGISRAVYNEPTNVNRFVDALTANLKYEGGFRRIWIGTKLQDDRDFLVYDHEFPRGNYVGKGGKVRETEHSDGPFHLLKPDEYNLMLERIYPLFSRHFFPEILNEKSQKHRFDDEEIDRKPVRTDKVWGKYLKQVEDWKEEWNQQDMKSDAEGGRDNRPRDREQIIASAFAKLFEQLKNISSTEEHFRFCYVCTDEEEWG</sequence>
<organism evidence="1 2">
    <name type="scientific">Planoprotostelium fungivorum</name>
    <dbReference type="NCBI Taxonomy" id="1890364"/>
    <lineage>
        <taxon>Eukaryota</taxon>
        <taxon>Amoebozoa</taxon>
        <taxon>Evosea</taxon>
        <taxon>Variosea</taxon>
        <taxon>Cavosteliida</taxon>
        <taxon>Cavosteliaceae</taxon>
        <taxon>Planoprotostelium</taxon>
    </lineage>
</organism>
<dbReference type="InParanoid" id="A0A2P6NDB3"/>
<name>A0A2P6NDB3_9EUKA</name>
<accession>A0A2P6NDB3</accession>